<dbReference type="Pfam" id="PF03198">
    <property type="entry name" value="Glyco_hydro_72"/>
    <property type="match status" value="1"/>
</dbReference>
<name>A0A8S8ZG57_SORMA</name>
<comment type="subcellular location">
    <subcellularLocation>
        <location evidence="1 6">Cell membrane</location>
        <topology evidence="1 6">Lipid-anchor</topology>
        <topology evidence="1 6">GPI-anchor</topology>
    </subcellularLocation>
</comment>
<evidence type="ECO:0000256" key="2">
    <source>
        <dbReference type="ARBA" id="ARBA00007528"/>
    </source>
</evidence>
<dbReference type="GO" id="GO:0098552">
    <property type="term" value="C:side of membrane"/>
    <property type="evidence" value="ECO:0007669"/>
    <property type="project" value="UniProtKB-KW"/>
</dbReference>
<gene>
    <name evidence="8" type="ORF">SMACR_04192</name>
</gene>
<dbReference type="Proteomes" id="UP000433876">
    <property type="component" value="Unassembled WGS sequence"/>
</dbReference>
<dbReference type="PANTHER" id="PTHR31468:SF8">
    <property type="entry name" value="1,3-BETA-GLUCANOSYLTRANSFERASE GAS2"/>
    <property type="match status" value="1"/>
</dbReference>
<dbReference type="EC" id="2.4.1.-" evidence="6"/>
<dbReference type="EMBL" id="NMPR01000129">
    <property type="protein sequence ID" value="KAA8629617.1"/>
    <property type="molecule type" value="Genomic_DNA"/>
</dbReference>
<proteinExistence type="inferred from homology"/>
<dbReference type="OMA" id="ANHDGCM"/>
<feature type="region of interest" description="Disordered" evidence="7">
    <location>
        <begin position="377"/>
        <end position="409"/>
    </location>
</feature>
<dbReference type="GO" id="GO:0005886">
    <property type="term" value="C:plasma membrane"/>
    <property type="evidence" value="ECO:0007669"/>
    <property type="project" value="UniProtKB-SubCell"/>
</dbReference>
<organism evidence="8 9">
    <name type="scientific">Sordaria macrospora</name>
    <dbReference type="NCBI Taxonomy" id="5147"/>
    <lineage>
        <taxon>Eukaryota</taxon>
        <taxon>Fungi</taxon>
        <taxon>Dikarya</taxon>
        <taxon>Ascomycota</taxon>
        <taxon>Pezizomycotina</taxon>
        <taxon>Sordariomycetes</taxon>
        <taxon>Sordariomycetidae</taxon>
        <taxon>Sordariales</taxon>
        <taxon>Sordariaceae</taxon>
        <taxon>Sordaria</taxon>
    </lineage>
</organism>
<evidence type="ECO:0000256" key="4">
    <source>
        <dbReference type="ARBA" id="ARBA00023157"/>
    </source>
</evidence>
<dbReference type="VEuPathDB" id="FungiDB:SMAC_04192"/>
<keyword evidence="6" id="KW-0336">GPI-anchor</keyword>
<comment type="function">
    <text evidence="6">Splits internally a 1,3-beta-glucan molecule and transfers the newly generated reducing end (the donor) to the non-reducing end of another 1,3-beta-glucan molecule (the acceptor) forming a 1,3-beta linkage, resulting in the elongation of 1,3-beta-glucan chains in the cell wall.</text>
</comment>
<dbReference type="GO" id="GO:0031505">
    <property type="term" value="P:fungal-type cell wall organization"/>
    <property type="evidence" value="ECO:0007669"/>
    <property type="project" value="TreeGrafter"/>
</dbReference>
<keyword evidence="6" id="KW-0472">Membrane</keyword>
<comment type="caution">
    <text evidence="8">The sequence shown here is derived from an EMBL/GenBank/DDBJ whole genome shotgun (WGS) entry which is preliminary data.</text>
</comment>
<evidence type="ECO:0000313" key="8">
    <source>
        <dbReference type="EMBL" id="KAA8629617.1"/>
    </source>
</evidence>
<dbReference type="SUPFAM" id="SSF51445">
    <property type="entry name" value="(Trans)glycosidases"/>
    <property type="match status" value="1"/>
</dbReference>
<sequence length="430" mass="47241">MKASILSAVVGAAVTHALPTIEAVGNKFFTSKGDQFFLKGIAYQLTPADPLIDTEQCKRDAALMEKLGANSIRVYHVDPSANHDGCMEVFDKAGIYPLIDLDTFDTYILPNDPWWNQTQHDRYAEVMDAFIKYDNVLGFFVGNEIIIQSDQSQAAPYIKAATRDMKAYRDKKKYRKVPIGYSAADIAELRPMLQDYLTCGGNSSENVDFFALNSYEWCDPTKYAESGYANLQSMAKDFPVPIFFSETGCNVPGPRLFGDQNAIFGPEMINDWSGALIYEWIEEENHYGLISYGPKLEPTATGEDIEGGFTRAGTPTPVLPDFTNLQSQWATITPTGIKRSDYDAKHVSTRACPTSGVQGWLINGNVALPTIGQTFTTNAPKPTVTEEAEVSQPAGSASPTSTKNPAPINKELTGMSAGLVGVMLFFTFWL</sequence>
<keyword evidence="6" id="KW-0449">Lipoprotein</keyword>
<evidence type="ECO:0000256" key="7">
    <source>
        <dbReference type="SAM" id="MobiDB-lite"/>
    </source>
</evidence>
<keyword evidence="3" id="KW-0732">Signal</keyword>
<protein>
    <recommendedName>
        <fullName evidence="6">1,3-beta-glucanosyltransferase</fullName>
        <ecNumber evidence="6">2.4.1.-</ecNumber>
    </recommendedName>
</protein>
<comment type="similarity">
    <text evidence="2 6">Belongs to the glycosyl hydrolase 72 family.</text>
</comment>
<evidence type="ECO:0000256" key="6">
    <source>
        <dbReference type="RuleBase" id="RU361209"/>
    </source>
</evidence>
<dbReference type="FunFam" id="3.20.20.80:FF:000038">
    <property type="entry name" value="1,3-beta-glucanosyltransferase"/>
    <property type="match status" value="1"/>
</dbReference>
<reference evidence="8 9" key="1">
    <citation type="submission" date="2017-07" db="EMBL/GenBank/DDBJ databases">
        <title>Genome sequence of the Sordaria macrospora wild type strain R19027.</title>
        <authorList>
            <person name="Nowrousian M."/>
            <person name="Teichert I."/>
            <person name="Kueck U."/>
        </authorList>
    </citation>
    <scope>NUCLEOTIDE SEQUENCE [LARGE SCALE GENOMIC DNA]</scope>
    <source>
        <strain evidence="8 9">R19027</strain>
        <tissue evidence="8">Mycelium</tissue>
    </source>
</reference>
<dbReference type="InterPro" id="IPR017853">
    <property type="entry name" value="GH"/>
</dbReference>
<dbReference type="GO" id="GO:0071970">
    <property type="term" value="P:fungal-type cell wall (1-&gt;3)-beta-D-glucan biosynthetic process"/>
    <property type="evidence" value="ECO:0007669"/>
    <property type="project" value="TreeGrafter"/>
</dbReference>
<dbReference type="PANTHER" id="PTHR31468">
    <property type="entry name" value="1,3-BETA-GLUCANOSYLTRANSFERASE GAS1"/>
    <property type="match status" value="1"/>
</dbReference>
<dbReference type="GO" id="GO:0042124">
    <property type="term" value="F:1,3-beta-glucanosyltransferase activity"/>
    <property type="evidence" value="ECO:0007669"/>
    <property type="project" value="TreeGrafter"/>
</dbReference>
<keyword evidence="6" id="KW-0808">Transferase</keyword>
<dbReference type="InterPro" id="IPR004886">
    <property type="entry name" value="Glucanosyltransferase"/>
</dbReference>
<feature type="compositionally biased region" description="Polar residues" evidence="7">
    <location>
        <begin position="393"/>
        <end position="404"/>
    </location>
</feature>
<dbReference type="Gene3D" id="3.20.20.80">
    <property type="entry name" value="Glycosidases"/>
    <property type="match status" value="1"/>
</dbReference>
<evidence type="ECO:0000313" key="9">
    <source>
        <dbReference type="Proteomes" id="UP000433876"/>
    </source>
</evidence>
<evidence type="ECO:0000256" key="5">
    <source>
        <dbReference type="ARBA" id="ARBA00023180"/>
    </source>
</evidence>
<evidence type="ECO:0000256" key="3">
    <source>
        <dbReference type="ARBA" id="ARBA00022729"/>
    </source>
</evidence>
<keyword evidence="4" id="KW-1015">Disulfide bond</keyword>
<accession>A0A8S8ZG57</accession>
<dbReference type="AlphaFoldDB" id="A0A8S8ZG57"/>
<evidence type="ECO:0000256" key="1">
    <source>
        <dbReference type="ARBA" id="ARBA00004609"/>
    </source>
</evidence>
<keyword evidence="5" id="KW-0325">Glycoprotein</keyword>